<evidence type="ECO:0000313" key="3">
    <source>
        <dbReference type="EMBL" id="CAD9481788.1"/>
    </source>
</evidence>
<feature type="compositionally biased region" description="Low complexity" evidence="1">
    <location>
        <begin position="26"/>
        <end position="39"/>
    </location>
</feature>
<dbReference type="InterPro" id="IPR016641">
    <property type="entry name" value="EGD2/NACA0like"/>
</dbReference>
<dbReference type="Gene3D" id="2.20.70.30">
    <property type="entry name" value="Nascent polypeptide-associated complex domain"/>
    <property type="match status" value="1"/>
</dbReference>
<dbReference type="PANTHER" id="PTHR21713">
    <property type="entry name" value="NASCENT POLYPEPTIDE ASSOCIATED COMPLEX ALPHA SUBUNIT-RELATED"/>
    <property type="match status" value="1"/>
</dbReference>
<dbReference type="Pfam" id="PF01849">
    <property type="entry name" value="NAC"/>
    <property type="match status" value="1"/>
</dbReference>
<gene>
    <name evidence="3" type="ORF">HTAM1171_LOCUS3802</name>
</gene>
<dbReference type="PROSITE" id="PS51151">
    <property type="entry name" value="NAC_AB"/>
    <property type="match status" value="1"/>
</dbReference>
<feature type="domain" description="NAC-A/B" evidence="2">
    <location>
        <begin position="47"/>
        <end position="118"/>
    </location>
</feature>
<dbReference type="CDD" id="cd14358">
    <property type="entry name" value="UBA_NAC_euk"/>
    <property type="match status" value="1"/>
</dbReference>
<dbReference type="SMART" id="SM01407">
    <property type="entry name" value="NAC"/>
    <property type="match status" value="1"/>
</dbReference>
<evidence type="ECO:0000256" key="1">
    <source>
        <dbReference type="SAM" id="MobiDB-lite"/>
    </source>
</evidence>
<feature type="region of interest" description="Disordered" evidence="1">
    <location>
        <begin position="1"/>
        <end position="52"/>
    </location>
</feature>
<dbReference type="EMBL" id="HBGV01006267">
    <property type="protein sequence ID" value="CAD9481788.1"/>
    <property type="molecule type" value="Transcribed_RNA"/>
</dbReference>
<dbReference type="InterPro" id="IPR002715">
    <property type="entry name" value="Nas_poly-pep-assoc_cplx_dom"/>
</dbReference>
<proteinExistence type="predicted"/>
<name>A0A7S2H6F0_9STRA</name>
<dbReference type="InterPro" id="IPR044034">
    <property type="entry name" value="NAC-like_UBA"/>
</dbReference>
<evidence type="ECO:0000259" key="2">
    <source>
        <dbReference type="PROSITE" id="PS51151"/>
    </source>
</evidence>
<feature type="compositionally biased region" description="Basic and acidic residues" evidence="1">
    <location>
        <begin position="1"/>
        <end position="10"/>
    </location>
</feature>
<feature type="compositionally biased region" description="Acidic residues" evidence="1">
    <location>
        <begin position="11"/>
        <end position="25"/>
    </location>
</feature>
<sequence length="209" mass="21238">MNADAEPPKLEEDDDDIPELEEQDPAADAAAGEPVAGSADEPKKVLNRSEKKARKMMQRLGLRTVAGIERVTIKTGRTGVFVITNPDVYQTNEPGAAGKHPTYVVFGEAKQGGGVGAGAGGEDASAAAAAAAAGLRQPVAPETDAVPEVPAAEAAAGGEAAEEAIDETGVSSKDVDLVMSQASCSRAKAVKALKDNDGDLVNAIMSLTT</sequence>
<feature type="compositionally biased region" description="Basic and acidic residues" evidence="1">
    <location>
        <begin position="40"/>
        <end position="50"/>
    </location>
</feature>
<dbReference type="GO" id="GO:0005854">
    <property type="term" value="C:nascent polypeptide-associated complex"/>
    <property type="evidence" value="ECO:0007669"/>
    <property type="project" value="InterPro"/>
</dbReference>
<dbReference type="InterPro" id="IPR038187">
    <property type="entry name" value="NAC_A/B_dom_sf"/>
</dbReference>
<dbReference type="CDD" id="cd22054">
    <property type="entry name" value="NAC_NACA"/>
    <property type="match status" value="1"/>
</dbReference>
<accession>A0A7S2H6F0</accession>
<reference evidence="3" key="1">
    <citation type="submission" date="2021-01" db="EMBL/GenBank/DDBJ databases">
        <authorList>
            <person name="Corre E."/>
            <person name="Pelletier E."/>
            <person name="Niang G."/>
            <person name="Scheremetjew M."/>
            <person name="Finn R."/>
            <person name="Kale V."/>
            <person name="Holt S."/>
            <person name="Cochrane G."/>
            <person name="Meng A."/>
            <person name="Brown T."/>
            <person name="Cohen L."/>
        </authorList>
    </citation>
    <scope>NUCLEOTIDE SEQUENCE</scope>
    <source>
        <strain evidence="3">CCMP826</strain>
    </source>
</reference>
<dbReference type="PIRSF" id="PIRSF015901">
    <property type="entry name" value="NAC_alpha"/>
    <property type="match status" value="1"/>
</dbReference>
<dbReference type="Pfam" id="PF19026">
    <property type="entry name" value="UBA_HYPK"/>
    <property type="match status" value="1"/>
</dbReference>
<dbReference type="AlphaFoldDB" id="A0A7S2H6F0"/>
<protein>
    <recommendedName>
        <fullName evidence="2">NAC-A/B domain-containing protein</fullName>
    </recommendedName>
</protein>
<organism evidence="3">
    <name type="scientific">Helicotheca tamesis</name>
    <dbReference type="NCBI Taxonomy" id="374047"/>
    <lineage>
        <taxon>Eukaryota</taxon>
        <taxon>Sar</taxon>
        <taxon>Stramenopiles</taxon>
        <taxon>Ochrophyta</taxon>
        <taxon>Bacillariophyta</taxon>
        <taxon>Mediophyceae</taxon>
        <taxon>Lithodesmiophycidae</taxon>
        <taxon>Lithodesmiales</taxon>
        <taxon>Lithodesmiaceae</taxon>
        <taxon>Helicotheca</taxon>
    </lineage>
</organism>
<dbReference type="Gene3D" id="1.10.8.10">
    <property type="entry name" value="DNA helicase RuvA subunit, C-terminal domain"/>
    <property type="match status" value="1"/>
</dbReference>